<evidence type="ECO:0000313" key="1">
    <source>
        <dbReference type="EMBL" id="SNB84225.1"/>
    </source>
</evidence>
<organism evidence="1 2">
    <name type="scientific">Rhodoblastus acidophilus</name>
    <name type="common">Rhodopseudomonas acidophila</name>
    <dbReference type="NCBI Taxonomy" id="1074"/>
    <lineage>
        <taxon>Bacteria</taxon>
        <taxon>Pseudomonadati</taxon>
        <taxon>Pseudomonadota</taxon>
        <taxon>Alphaproteobacteria</taxon>
        <taxon>Hyphomicrobiales</taxon>
        <taxon>Rhodoblastaceae</taxon>
        <taxon>Rhodoblastus</taxon>
    </lineage>
</organism>
<dbReference type="InterPro" id="IPR036626">
    <property type="entry name" value="GpW_sf"/>
</dbReference>
<dbReference type="Proteomes" id="UP000198418">
    <property type="component" value="Unassembled WGS sequence"/>
</dbReference>
<dbReference type="GO" id="GO:0019058">
    <property type="term" value="P:viral life cycle"/>
    <property type="evidence" value="ECO:0007669"/>
    <property type="project" value="InterPro"/>
</dbReference>
<protein>
    <submittedName>
        <fullName evidence="1">GpW protein</fullName>
    </submittedName>
</protein>
<dbReference type="Gene3D" id="3.30.1580.10">
    <property type="entry name" value="Head-to-tail joining protein W"/>
    <property type="match status" value="1"/>
</dbReference>
<reference evidence="2" key="1">
    <citation type="submission" date="2017-06" db="EMBL/GenBank/DDBJ databases">
        <authorList>
            <person name="Varghese N."/>
            <person name="Submissions S."/>
        </authorList>
    </citation>
    <scope>NUCLEOTIDE SEQUENCE [LARGE SCALE GENOMIC DNA]</scope>
    <source>
        <strain evidence="2">DSM 137</strain>
    </source>
</reference>
<dbReference type="OrthoDB" id="7916639at2"/>
<proteinExistence type="predicted"/>
<keyword evidence="2" id="KW-1185">Reference proteome</keyword>
<dbReference type="AlphaFoldDB" id="A0A212SF93"/>
<dbReference type="EMBL" id="FYDG01000034">
    <property type="protein sequence ID" value="SNB84225.1"/>
    <property type="molecule type" value="Genomic_DNA"/>
</dbReference>
<evidence type="ECO:0000313" key="2">
    <source>
        <dbReference type="Proteomes" id="UP000198418"/>
    </source>
</evidence>
<sequence length="78" mass="8790">MAIDADTLRQRLAEAEQSLHEVTVLGATTRLRHNEKWTEFSPADAGKLRGYINDLRGQLRALGDMTVKGRPRGRRVAF</sequence>
<name>A0A212SF93_RHOAC</name>
<accession>A0A212SF93</accession>
<dbReference type="RefSeq" id="WP_088522617.1">
    <property type="nucleotide sequence ID" value="NZ_FYDG01000034.1"/>
</dbReference>
<gene>
    <name evidence="1" type="ORF">SAMN06265338_1347</name>
</gene>